<dbReference type="InterPro" id="IPR032808">
    <property type="entry name" value="DoxX"/>
</dbReference>
<dbReference type="EMBL" id="SLWK01000015">
    <property type="protein sequence ID" value="TCO06012.1"/>
    <property type="molecule type" value="Genomic_DNA"/>
</dbReference>
<evidence type="ECO:0000313" key="9">
    <source>
        <dbReference type="Proteomes" id="UP000295221"/>
    </source>
</evidence>
<keyword evidence="4 7" id="KW-0812">Transmembrane</keyword>
<proteinExistence type="inferred from homology"/>
<dbReference type="RefSeq" id="WP_132434997.1">
    <property type="nucleotide sequence ID" value="NZ_SLWK01000015.1"/>
</dbReference>
<evidence type="ECO:0000256" key="2">
    <source>
        <dbReference type="ARBA" id="ARBA00006679"/>
    </source>
</evidence>
<evidence type="ECO:0000256" key="3">
    <source>
        <dbReference type="ARBA" id="ARBA00022475"/>
    </source>
</evidence>
<organism evidence="8 9">
    <name type="scientific">Natronoflexus pectinivorans</name>
    <dbReference type="NCBI Taxonomy" id="682526"/>
    <lineage>
        <taxon>Bacteria</taxon>
        <taxon>Pseudomonadati</taxon>
        <taxon>Bacteroidota</taxon>
        <taxon>Bacteroidia</taxon>
        <taxon>Marinilabiliales</taxon>
        <taxon>Marinilabiliaceae</taxon>
        <taxon>Natronoflexus</taxon>
    </lineage>
</organism>
<keyword evidence="6 7" id="KW-0472">Membrane</keyword>
<evidence type="ECO:0000256" key="4">
    <source>
        <dbReference type="ARBA" id="ARBA00022692"/>
    </source>
</evidence>
<comment type="subcellular location">
    <subcellularLocation>
        <location evidence="1">Cell membrane</location>
        <topology evidence="1">Multi-pass membrane protein</topology>
    </subcellularLocation>
</comment>
<evidence type="ECO:0000256" key="5">
    <source>
        <dbReference type="ARBA" id="ARBA00022989"/>
    </source>
</evidence>
<protein>
    <submittedName>
        <fullName evidence="8">Putative oxidoreductase</fullName>
    </submittedName>
</protein>
<keyword evidence="9" id="KW-1185">Reference proteome</keyword>
<dbReference type="PANTHER" id="PTHR33452:SF1">
    <property type="entry name" value="INNER MEMBRANE PROTEIN YPHA-RELATED"/>
    <property type="match status" value="1"/>
</dbReference>
<evidence type="ECO:0000256" key="1">
    <source>
        <dbReference type="ARBA" id="ARBA00004651"/>
    </source>
</evidence>
<feature type="transmembrane region" description="Helical" evidence="7">
    <location>
        <begin position="80"/>
        <end position="100"/>
    </location>
</feature>
<reference evidence="8 9" key="1">
    <citation type="submission" date="2019-03" db="EMBL/GenBank/DDBJ databases">
        <title>Genomic Encyclopedia of Type Strains, Phase IV (KMG-IV): sequencing the most valuable type-strain genomes for metagenomic binning, comparative biology and taxonomic classification.</title>
        <authorList>
            <person name="Goeker M."/>
        </authorList>
    </citation>
    <scope>NUCLEOTIDE SEQUENCE [LARGE SCALE GENOMIC DNA]</scope>
    <source>
        <strain evidence="8 9">DSM 24179</strain>
    </source>
</reference>
<feature type="transmembrane region" description="Helical" evidence="7">
    <location>
        <begin position="112"/>
        <end position="132"/>
    </location>
</feature>
<evidence type="ECO:0000256" key="7">
    <source>
        <dbReference type="SAM" id="Phobius"/>
    </source>
</evidence>
<dbReference type="PANTHER" id="PTHR33452">
    <property type="entry name" value="OXIDOREDUCTASE CATD-RELATED"/>
    <property type="match status" value="1"/>
</dbReference>
<dbReference type="Proteomes" id="UP000295221">
    <property type="component" value="Unassembled WGS sequence"/>
</dbReference>
<feature type="transmembrane region" description="Helical" evidence="7">
    <location>
        <begin position="12"/>
        <end position="31"/>
    </location>
</feature>
<comment type="caution">
    <text evidence="8">The sequence shown here is derived from an EMBL/GenBank/DDBJ whole genome shotgun (WGS) entry which is preliminary data.</text>
</comment>
<sequence length="139" mass="15065">MKTLLSNEKDLAALVLRIGFGFYMVFGYGLGKLQMLFSGEIMFPGMFGLSPMISLILAVGAEFFAALLVLFGFQTRLASIPVIFTMAVAAFVVHFSDPWFQMGADGGSKELALLFMTGFLGTFFLGSGKYSLDGLISKK</sequence>
<dbReference type="Pfam" id="PF07681">
    <property type="entry name" value="DoxX"/>
    <property type="match status" value="1"/>
</dbReference>
<comment type="similarity">
    <text evidence="2">Belongs to the DoxX family.</text>
</comment>
<accession>A0A4R2GE45</accession>
<dbReference type="GO" id="GO:0005886">
    <property type="term" value="C:plasma membrane"/>
    <property type="evidence" value="ECO:0007669"/>
    <property type="project" value="UniProtKB-SubCell"/>
</dbReference>
<dbReference type="OrthoDB" id="9813193at2"/>
<gene>
    <name evidence="8" type="ORF">EV194_11563</name>
</gene>
<evidence type="ECO:0000256" key="6">
    <source>
        <dbReference type="ARBA" id="ARBA00023136"/>
    </source>
</evidence>
<dbReference type="AlphaFoldDB" id="A0A4R2GE45"/>
<keyword evidence="5 7" id="KW-1133">Transmembrane helix</keyword>
<feature type="transmembrane region" description="Helical" evidence="7">
    <location>
        <begin position="51"/>
        <end position="73"/>
    </location>
</feature>
<keyword evidence="3" id="KW-1003">Cell membrane</keyword>
<name>A0A4R2GE45_9BACT</name>
<dbReference type="InterPro" id="IPR051907">
    <property type="entry name" value="DoxX-like_oxidoreductase"/>
</dbReference>
<evidence type="ECO:0000313" key="8">
    <source>
        <dbReference type="EMBL" id="TCO06012.1"/>
    </source>
</evidence>